<keyword evidence="2" id="KW-1185">Reference proteome</keyword>
<organism evidence="1 2">
    <name type="scientific">Pluteus cervinus</name>
    <dbReference type="NCBI Taxonomy" id="181527"/>
    <lineage>
        <taxon>Eukaryota</taxon>
        <taxon>Fungi</taxon>
        <taxon>Dikarya</taxon>
        <taxon>Basidiomycota</taxon>
        <taxon>Agaricomycotina</taxon>
        <taxon>Agaricomycetes</taxon>
        <taxon>Agaricomycetidae</taxon>
        <taxon>Agaricales</taxon>
        <taxon>Pluteineae</taxon>
        <taxon>Pluteaceae</taxon>
        <taxon>Pluteus</taxon>
    </lineage>
</organism>
<evidence type="ECO:0000313" key="1">
    <source>
        <dbReference type="EMBL" id="TFK63578.1"/>
    </source>
</evidence>
<name>A0ACD3ACG5_9AGAR</name>
<proteinExistence type="predicted"/>
<evidence type="ECO:0000313" key="2">
    <source>
        <dbReference type="Proteomes" id="UP000308600"/>
    </source>
</evidence>
<protein>
    <submittedName>
        <fullName evidence="1">Uncharacterized protein</fullName>
    </submittedName>
</protein>
<gene>
    <name evidence="1" type="ORF">BDN72DRAFT_847497</name>
</gene>
<dbReference type="EMBL" id="ML208516">
    <property type="protein sequence ID" value="TFK63578.1"/>
    <property type="molecule type" value="Genomic_DNA"/>
</dbReference>
<reference evidence="1 2" key="1">
    <citation type="journal article" date="2019" name="Nat. Ecol. Evol.">
        <title>Megaphylogeny resolves global patterns of mushroom evolution.</title>
        <authorList>
            <person name="Varga T."/>
            <person name="Krizsan K."/>
            <person name="Foldi C."/>
            <person name="Dima B."/>
            <person name="Sanchez-Garcia M."/>
            <person name="Sanchez-Ramirez S."/>
            <person name="Szollosi G.J."/>
            <person name="Szarkandi J.G."/>
            <person name="Papp V."/>
            <person name="Albert L."/>
            <person name="Andreopoulos W."/>
            <person name="Angelini C."/>
            <person name="Antonin V."/>
            <person name="Barry K.W."/>
            <person name="Bougher N.L."/>
            <person name="Buchanan P."/>
            <person name="Buyck B."/>
            <person name="Bense V."/>
            <person name="Catcheside P."/>
            <person name="Chovatia M."/>
            <person name="Cooper J."/>
            <person name="Damon W."/>
            <person name="Desjardin D."/>
            <person name="Finy P."/>
            <person name="Geml J."/>
            <person name="Haridas S."/>
            <person name="Hughes K."/>
            <person name="Justo A."/>
            <person name="Karasinski D."/>
            <person name="Kautmanova I."/>
            <person name="Kiss B."/>
            <person name="Kocsube S."/>
            <person name="Kotiranta H."/>
            <person name="LaButti K.M."/>
            <person name="Lechner B.E."/>
            <person name="Liimatainen K."/>
            <person name="Lipzen A."/>
            <person name="Lukacs Z."/>
            <person name="Mihaltcheva S."/>
            <person name="Morgado L.N."/>
            <person name="Niskanen T."/>
            <person name="Noordeloos M.E."/>
            <person name="Ohm R.A."/>
            <person name="Ortiz-Santana B."/>
            <person name="Ovrebo C."/>
            <person name="Racz N."/>
            <person name="Riley R."/>
            <person name="Savchenko A."/>
            <person name="Shiryaev A."/>
            <person name="Soop K."/>
            <person name="Spirin V."/>
            <person name="Szebenyi C."/>
            <person name="Tomsovsky M."/>
            <person name="Tulloss R.E."/>
            <person name="Uehling J."/>
            <person name="Grigoriev I.V."/>
            <person name="Vagvolgyi C."/>
            <person name="Papp T."/>
            <person name="Martin F.M."/>
            <person name="Miettinen O."/>
            <person name="Hibbett D.S."/>
            <person name="Nagy L.G."/>
        </authorList>
    </citation>
    <scope>NUCLEOTIDE SEQUENCE [LARGE SCALE GENOMIC DNA]</scope>
    <source>
        <strain evidence="1 2">NL-1719</strain>
    </source>
</reference>
<accession>A0ACD3ACG5</accession>
<dbReference type="Proteomes" id="UP000308600">
    <property type="component" value="Unassembled WGS sequence"/>
</dbReference>
<sequence length="120" mass="13468">MAPLTILYWIWDSHPSEIFEIQIESTKVVYRVKELIKAANQEALLECDVPMLFLFQVSIPILQFEAEVKSKFHPADVDTAQELDDSGATLDEVFAGSLNSQTVYVIAVSRPKSAICGLFF</sequence>